<evidence type="ECO:0000259" key="3">
    <source>
        <dbReference type="PROSITE" id="PS51283"/>
    </source>
</evidence>
<dbReference type="PROSITE" id="PS50271">
    <property type="entry name" value="ZF_UBP"/>
    <property type="match status" value="1"/>
</dbReference>
<dbReference type="SUPFAM" id="SSF81383">
    <property type="entry name" value="F-box domain"/>
    <property type="match status" value="1"/>
</dbReference>
<dbReference type="AlphaFoldDB" id="A0A433Q5H2"/>
<evidence type="ECO:0000313" key="5">
    <source>
        <dbReference type="Proteomes" id="UP000274822"/>
    </source>
</evidence>
<keyword evidence="5" id="KW-1185">Reference proteome</keyword>
<dbReference type="Pfam" id="PF02148">
    <property type="entry name" value="zf-UBP"/>
    <property type="match status" value="1"/>
</dbReference>
<name>A0A433Q5H2_9FUNG</name>
<organism evidence="4 5">
    <name type="scientific">Jimgerdemannia flammicorona</name>
    <dbReference type="NCBI Taxonomy" id="994334"/>
    <lineage>
        <taxon>Eukaryota</taxon>
        <taxon>Fungi</taxon>
        <taxon>Fungi incertae sedis</taxon>
        <taxon>Mucoromycota</taxon>
        <taxon>Mucoromycotina</taxon>
        <taxon>Endogonomycetes</taxon>
        <taxon>Endogonales</taxon>
        <taxon>Endogonaceae</taxon>
        <taxon>Jimgerdemannia</taxon>
    </lineage>
</organism>
<evidence type="ECO:0000256" key="1">
    <source>
        <dbReference type="PROSITE-ProRule" id="PRU00502"/>
    </source>
</evidence>
<dbReference type="SUPFAM" id="SSF143791">
    <property type="entry name" value="DUSP-like"/>
    <property type="match status" value="1"/>
</dbReference>
<evidence type="ECO:0008006" key="6">
    <source>
        <dbReference type="Google" id="ProtNLM"/>
    </source>
</evidence>
<dbReference type="InterPro" id="IPR001607">
    <property type="entry name" value="Znf_UBP"/>
</dbReference>
<dbReference type="GO" id="GO:0008270">
    <property type="term" value="F:zinc ion binding"/>
    <property type="evidence" value="ECO:0007669"/>
    <property type="project" value="UniProtKB-KW"/>
</dbReference>
<evidence type="ECO:0000313" key="4">
    <source>
        <dbReference type="EMBL" id="RUS25029.1"/>
    </source>
</evidence>
<dbReference type="Gene3D" id="3.30.2230.10">
    <property type="entry name" value="DUSP-like"/>
    <property type="match status" value="1"/>
</dbReference>
<keyword evidence="1" id="KW-0862">Zinc</keyword>
<dbReference type="Pfam" id="PF06337">
    <property type="entry name" value="DUSP"/>
    <property type="match status" value="1"/>
</dbReference>
<dbReference type="PROSITE" id="PS51283">
    <property type="entry name" value="DUSP"/>
    <property type="match status" value="1"/>
</dbReference>
<dbReference type="SUPFAM" id="SSF57850">
    <property type="entry name" value="RING/U-box"/>
    <property type="match status" value="1"/>
</dbReference>
<feature type="domain" description="DUSP" evidence="3">
    <location>
        <begin position="199"/>
        <end position="307"/>
    </location>
</feature>
<gene>
    <name evidence="4" type="ORF">BC938DRAFT_472726</name>
</gene>
<dbReference type="Proteomes" id="UP000274822">
    <property type="component" value="Unassembled WGS sequence"/>
</dbReference>
<keyword evidence="1" id="KW-0863">Zinc-finger</keyword>
<protein>
    <recommendedName>
        <fullName evidence="6">Ubiquitinyl hydrolase 1</fullName>
    </recommendedName>
</protein>
<dbReference type="InterPro" id="IPR036047">
    <property type="entry name" value="F-box-like_dom_sf"/>
</dbReference>
<dbReference type="GO" id="GO:0004843">
    <property type="term" value="F:cysteine-type deubiquitinase activity"/>
    <property type="evidence" value="ECO:0007669"/>
    <property type="project" value="InterPro"/>
</dbReference>
<dbReference type="InterPro" id="IPR006615">
    <property type="entry name" value="Pept_C19_DUSP"/>
</dbReference>
<dbReference type="InterPro" id="IPR013083">
    <property type="entry name" value="Znf_RING/FYVE/PHD"/>
</dbReference>
<dbReference type="SMART" id="SM00290">
    <property type="entry name" value="ZnF_UBP"/>
    <property type="match status" value="1"/>
</dbReference>
<dbReference type="Pfam" id="PF12937">
    <property type="entry name" value="F-box-like"/>
    <property type="match status" value="1"/>
</dbReference>
<keyword evidence="1" id="KW-0479">Metal-binding</keyword>
<proteinExistence type="predicted"/>
<comment type="caution">
    <text evidence="4">The sequence shown here is derived from an EMBL/GenBank/DDBJ whole genome shotgun (WGS) entry which is preliminary data.</text>
</comment>
<dbReference type="EMBL" id="RBNJ01014181">
    <property type="protein sequence ID" value="RUS25029.1"/>
    <property type="molecule type" value="Genomic_DNA"/>
</dbReference>
<dbReference type="Gene3D" id="1.20.1280.50">
    <property type="match status" value="1"/>
</dbReference>
<dbReference type="Gene3D" id="3.30.40.10">
    <property type="entry name" value="Zinc/RING finger domain, C3HC4 (zinc finger)"/>
    <property type="match status" value="1"/>
</dbReference>
<dbReference type="InterPro" id="IPR035927">
    <property type="entry name" value="DUSP-like_sf"/>
</dbReference>
<accession>A0A433Q5H2</accession>
<feature type="domain" description="UBP-type" evidence="2">
    <location>
        <begin position="82"/>
        <end position="191"/>
    </location>
</feature>
<sequence length="310" mass="35571">MEPTKKFTPGYLTGASNEILFEIAKKLLAEDVLNFSYTNRLLHTVCSQDWVWKHLCFRDHGVNFIGPDTSWKRFYYSEDIKKVCRHLSAIDEKESLQSLQQYYSVALKCSIDECNTQKLWMCLAKGCSVVACGRSGDQNGHAEQHYEMDKEHGLVIQIRTLQIWCYTCDKWIGTPNSHPAEKAKVNAITRLICNTMNRPDLQSEVALNSRRQHERDLEEEITNDGKCVLISMIWMKEWCSFMTGNPLPGPVDNRSLLLANGSVNPDMSIPEDFVIISMNTWAYLEQYYGVDGRMLSEGALQILRYRCCVA</sequence>
<reference evidence="4 5" key="1">
    <citation type="journal article" date="2018" name="New Phytol.">
        <title>Phylogenomics of Endogonaceae and evolution of mycorrhizas within Mucoromycota.</title>
        <authorList>
            <person name="Chang Y."/>
            <person name="Desiro A."/>
            <person name="Na H."/>
            <person name="Sandor L."/>
            <person name="Lipzen A."/>
            <person name="Clum A."/>
            <person name="Barry K."/>
            <person name="Grigoriev I.V."/>
            <person name="Martin F.M."/>
            <person name="Stajich J.E."/>
            <person name="Smith M.E."/>
            <person name="Bonito G."/>
            <person name="Spatafora J.W."/>
        </authorList>
    </citation>
    <scope>NUCLEOTIDE SEQUENCE [LARGE SCALE GENOMIC DNA]</scope>
    <source>
        <strain evidence="4 5">AD002</strain>
    </source>
</reference>
<evidence type="ECO:0000259" key="2">
    <source>
        <dbReference type="PROSITE" id="PS50271"/>
    </source>
</evidence>
<dbReference type="InterPro" id="IPR001810">
    <property type="entry name" value="F-box_dom"/>
</dbReference>